<feature type="domain" description="FACT complex subunit SSRP1/POB3 N-terminal PH" evidence="1">
    <location>
        <begin position="15"/>
        <end position="79"/>
    </location>
</feature>
<evidence type="ECO:0000313" key="2">
    <source>
        <dbReference type="EMBL" id="RHY40641.1"/>
    </source>
</evidence>
<dbReference type="Proteomes" id="UP000265716">
    <property type="component" value="Unassembled WGS sequence"/>
</dbReference>
<protein>
    <recommendedName>
        <fullName evidence="1">FACT complex subunit SSRP1/POB3 N-terminal PH domain-containing protein</fullName>
    </recommendedName>
</protein>
<proteinExistence type="predicted"/>
<feature type="non-terminal residue" evidence="2">
    <location>
        <position position="79"/>
    </location>
</feature>
<dbReference type="InterPro" id="IPR035417">
    <property type="entry name" value="SSRP1/POB3_N"/>
</dbReference>
<dbReference type="EMBL" id="QUTC01010187">
    <property type="protein sequence ID" value="RHY40641.1"/>
    <property type="molecule type" value="Genomic_DNA"/>
</dbReference>
<comment type="caution">
    <text evidence="2">The sequence shown here is derived from an EMBL/GenBank/DDBJ whole genome shotgun (WGS) entry which is preliminary data.</text>
</comment>
<accession>A0A397C9M8</accession>
<dbReference type="Gene3D" id="2.30.29.30">
    <property type="entry name" value="Pleckstrin-homology domain (PH domain)/Phosphotyrosine-binding domain (PTB)"/>
    <property type="match status" value="1"/>
</dbReference>
<evidence type="ECO:0000259" key="1">
    <source>
        <dbReference type="Pfam" id="PF17292"/>
    </source>
</evidence>
<evidence type="ECO:0000313" key="3">
    <source>
        <dbReference type="Proteomes" id="UP000265716"/>
    </source>
</evidence>
<dbReference type="InterPro" id="IPR011993">
    <property type="entry name" value="PH-like_dom_sf"/>
</dbReference>
<reference evidence="2 3" key="1">
    <citation type="submission" date="2018-08" db="EMBL/GenBank/DDBJ databases">
        <title>Aphanomyces genome sequencing and annotation.</title>
        <authorList>
            <person name="Minardi D."/>
            <person name="Oidtmann B."/>
            <person name="Van Der Giezen M."/>
            <person name="Studholme D.J."/>
        </authorList>
    </citation>
    <scope>NUCLEOTIDE SEQUENCE [LARGE SCALE GENOMIC DNA]</scope>
    <source>
        <strain evidence="2 3">SA</strain>
    </source>
</reference>
<dbReference type="VEuPathDB" id="FungiDB:H257_08333"/>
<dbReference type="AlphaFoldDB" id="A0A397C9M8"/>
<gene>
    <name evidence="2" type="ORF">DYB38_007858</name>
</gene>
<dbReference type="Pfam" id="PF17292">
    <property type="entry name" value="POB3_N"/>
    <property type="match status" value="1"/>
</dbReference>
<organism evidence="2 3">
    <name type="scientific">Aphanomyces astaci</name>
    <name type="common">Crayfish plague agent</name>
    <dbReference type="NCBI Taxonomy" id="112090"/>
    <lineage>
        <taxon>Eukaryota</taxon>
        <taxon>Sar</taxon>
        <taxon>Stramenopiles</taxon>
        <taxon>Oomycota</taxon>
        <taxon>Saprolegniomycetes</taxon>
        <taxon>Saprolegniales</taxon>
        <taxon>Verrucalvaceae</taxon>
        <taxon>Aphanomyces</taxon>
    </lineage>
</organism>
<name>A0A397C9M8_APHAT</name>
<sequence>MAELEQVISSAFWGHSNGVLVLNDSGLLWRSRQTEAQKKVAKEDLVSMLWSAIGPKQYHLKVTTRGGKTVRFTGLKQGD</sequence>